<protein>
    <submittedName>
        <fullName evidence="2">Uncharacterized protein</fullName>
    </submittedName>
</protein>
<dbReference type="NCBIfam" id="TIGR03764">
    <property type="entry name" value="ICE_PFGI_1_parB"/>
    <property type="match status" value="1"/>
</dbReference>
<gene>
    <name evidence="2" type="ORF">E4167_30335</name>
</gene>
<dbReference type="EMBL" id="CP039631">
    <property type="protein sequence ID" value="QCG68229.1"/>
    <property type="molecule type" value="Genomic_DNA"/>
</dbReference>
<feature type="region of interest" description="Disordered" evidence="1">
    <location>
        <begin position="296"/>
        <end position="371"/>
    </location>
</feature>
<evidence type="ECO:0000313" key="3">
    <source>
        <dbReference type="Proteomes" id="UP000298274"/>
    </source>
</evidence>
<dbReference type="InterPro" id="IPR022304">
    <property type="entry name" value="ICE_PFGI_1_ParB"/>
</dbReference>
<organism evidence="2 3">
    <name type="scientific">Pseudomonas veronii</name>
    <dbReference type="NCBI Taxonomy" id="76761"/>
    <lineage>
        <taxon>Bacteria</taxon>
        <taxon>Pseudomonadati</taxon>
        <taxon>Pseudomonadota</taxon>
        <taxon>Gammaproteobacteria</taxon>
        <taxon>Pseudomonadales</taxon>
        <taxon>Pseudomonadaceae</taxon>
        <taxon>Pseudomonas</taxon>
    </lineage>
</organism>
<reference evidence="3" key="1">
    <citation type="submission" date="2019-04" db="EMBL/GenBank/DDBJ databases">
        <title>Complete genome sequence of Pseudomonas veronii strain PVy, a versatile degrader capable of using multiple contaminants as sole carbon sources.</title>
        <authorList>
            <person name="Lopez-Echartea E."/>
            <person name="Ridl J."/>
            <person name="Pajer P."/>
            <person name="Strejcek M."/>
            <person name="Suman J."/>
            <person name="Uhlik O."/>
        </authorList>
    </citation>
    <scope>NUCLEOTIDE SEQUENCE [LARGE SCALE GENOMIC DNA]</scope>
    <source>
        <strain evidence="3">Pvy</strain>
    </source>
</reference>
<proteinExistence type="predicted"/>
<name>A0A4P7YBI5_PSEVE</name>
<feature type="compositionally biased region" description="Low complexity" evidence="1">
    <location>
        <begin position="299"/>
        <end position="313"/>
    </location>
</feature>
<evidence type="ECO:0000313" key="2">
    <source>
        <dbReference type="EMBL" id="QCG68229.1"/>
    </source>
</evidence>
<accession>A0A4P7YBI5</accession>
<sequence>MADASPTDIASKLLGEGFTRSGPVASALSDPIVDTPMVVTLDELRPYELDPRLTRNPLYEVIKASIRERGLDAPPPITRRPGADHYIIRNGGNTRLAILRELWTETRDEQFFRIACLFRPWPERGEIIALTGHLAENELHGGLSFIERALGVQKARDLYEQEIGKPLSQSELARRLKADGYPVPQPHISRMQEAIQYLLPAIPTVLYAGLGRPQVEQLTSLRRAAEKIWSSRSSASRQNIDFFTLFQDVLTLFDGAGGSFSAQRVQDELIGQMAQLLQAEYDTLAFEISDSERRWQVLSDESSPTSEPAAAPSVAGQVPVSPTTGEEKAPSSPSPTTSPPSGNDDSPEVGGKPVTAVQASRQEPENDDERRAAKLQEHIVSPAGTTDRLQSIQRLVADHTGETLPDFERNVLQSIPIQVGGLYPITDVWSIEPALDEPERLRAHIAQFACEIGGETDIHGLIEPTESGIGFLCKTGDASTVANPNARAALALLHVLSTPYIPSHHSPLSNDASVRAEQLATLLLGAHAAQSSDGMPRRLSDNALVKLFRILRLARRLVEIETGAMDGDSAMPRA</sequence>
<dbReference type="Proteomes" id="UP000298274">
    <property type="component" value="Chromosome"/>
</dbReference>
<evidence type="ECO:0000256" key="1">
    <source>
        <dbReference type="SAM" id="MobiDB-lite"/>
    </source>
</evidence>
<feature type="compositionally biased region" description="Basic and acidic residues" evidence="1">
    <location>
        <begin position="362"/>
        <end position="371"/>
    </location>
</feature>
<dbReference type="SUPFAM" id="SSF110849">
    <property type="entry name" value="ParB/Sulfiredoxin"/>
    <property type="match status" value="1"/>
</dbReference>
<dbReference type="RefSeq" id="WP_046482612.1">
    <property type="nucleotide sequence ID" value="NZ_CP039631.3"/>
</dbReference>
<dbReference type="AlphaFoldDB" id="A0A4P7YBI5"/>
<dbReference type="InterPro" id="IPR036086">
    <property type="entry name" value="ParB/Sulfiredoxin_sf"/>
</dbReference>